<dbReference type="InterPro" id="IPR041474">
    <property type="entry name" value="NicS_C"/>
</dbReference>
<dbReference type="SUPFAM" id="SSF46689">
    <property type="entry name" value="Homeodomain-like"/>
    <property type="match status" value="1"/>
</dbReference>
<dbReference type="EMBL" id="AWFB01000011">
    <property type="protein sequence ID" value="RAN34492.1"/>
    <property type="molecule type" value="Genomic_DNA"/>
</dbReference>
<proteinExistence type="predicted"/>
<dbReference type="PROSITE" id="PS01081">
    <property type="entry name" value="HTH_TETR_1"/>
    <property type="match status" value="1"/>
</dbReference>
<dbReference type="InterPro" id="IPR036271">
    <property type="entry name" value="Tet_transcr_reg_TetR-rel_C_sf"/>
</dbReference>
<dbReference type="InterPro" id="IPR001647">
    <property type="entry name" value="HTH_TetR"/>
</dbReference>
<dbReference type="RefSeq" id="WP_034826874.1">
    <property type="nucleotide sequence ID" value="NZ_AWFC01000038.1"/>
</dbReference>
<dbReference type="InterPro" id="IPR050109">
    <property type="entry name" value="HTH-type_TetR-like_transc_reg"/>
</dbReference>
<sequence>MPQKQLRRVDAKGVQNETADRIMITSIRLFSRYGYDGTSTTAVARESGVSQPTIHYHFSDKMTLWKRAMRRMLRDMMKENPYTEKILCEKDPVKRLRLRMIALMEAVRVHKAFGRVVMLEGISGGARLNWLIKEALSPFYEQFVVDIQECQASGRIKKVEISKLVIIMHSVATMYHNIAPLVREAFNEDPSDMEETERYQKLALDIVFKGLAPD</sequence>
<dbReference type="PROSITE" id="PS50977">
    <property type="entry name" value="HTH_TETR_2"/>
    <property type="match status" value="1"/>
</dbReference>
<dbReference type="eggNOG" id="COG1309">
    <property type="taxonomic scope" value="Bacteria"/>
</dbReference>
<dbReference type="PANTHER" id="PTHR30328:SF54">
    <property type="entry name" value="HTH-TYPE TRANSCRIPTIONAL REPRESSOR SCO4008"/>
    <property type="match status" value="1"/>
</dbReference>
<evidence type="ECO:0000313" key="2">
    <source>
        <dbReference type="EMBL" id="RAN34492.1"/>
    </source>
</evidence>
<gene>
    <name evidence="2" type="ORF">HY3_11000</name>
</gene>
<name>A0A062TXN3_9PROT</name>
<keyword evidence="1" id="KW-0238">DNA-binding</keyword>
<organism evidence="2 3">
    <name type="scientific">Hyphomonas pacifica</name>
    <dbReference type="NCBI Taxonomy" id="1280941"/>
    <lineage>
        <taxon>Bacteria</taxon>
        <taxon>Pseudomonadati</taxon>
        <taxon>Pseudomonadota</taxon>
        <taxon>Alphaproteobacteria</taxon>
        <taxon>Hyphomonadales</taxon>
        <taxon>Hyphomonadaceae</taxon>
        <taxon>Hyphomonas</taxon>
    </lineage>
</organism>
<comment type="caution">
    <text evidence="2">The sequence shown here is derived from an EMBL/GenBank/DDBJ whole genome shotgun (WGS) entry which is preliminary data.</text>
</comment>
<keyword evidence="3" id="KW-1185">Reference proteome</keyword>
<dbReference type="InterPro" id="IPR009057">
    <property type="entry name" value="Homeodomain-like_sf"/>
</dbReference>
<dbReference type="Pfam" id="PF17938">
    <property type="entry name" value="TetR_C_29"/>
    <property type="match status" value="1"/>
</dbReference>
<accession>A0A328K3K1</accession>
<evidence type="ECO:0000313" key="3">
    <source>
        <dbReference type="Proteomes" id="UP000249123"/>
    </source>
</evidence>
<dbReference type="SUPFAM" id="SSF48498">
    <property type="entry name" value="Tetracyclin repressor-like, C-terminal domain"/>
    <property type="match status" value="1"/>
</dbReference>
<dbReference type="PRINTS" id="PR00455">
    <property type="entry name" value="HTHTETR"/>
</dbReference>
<dbReference type="InterPro" id="IPR023772">
    <property type="entry name" value="DNA-bd_HTH_TetR-type_CS"/>
</dbReference>
<dbReference type="Gene3D" id="1.10.357.10">
    <property type="entry name" value="Tetracycline Repressor, domain 2"/>
    <property type="match status" value="1"/>
</dbReference>
<protein>
    <submittedName>
        <fullName evidence="2">Uncharacterized protein</fullName>
    </submittedName>
</protein>
<dbReference type="AlphaFoldDB" id="A0A062TXN3"/>
<dbReference type="Proteomes" id="UP000249123">
    <property type="component" value="Unassembled WGS sequence"/>
</dbReference>
<dbReference type="OrthoDB" id="2356263at2"/>
<evidence type="ECO:0000256" key="1">
    <source>
        <dbReference type="ARBA" id="ARBA00023125"/>
    </source>
</evidence>
<dbReference type="Pfam" id="PF00440">
    <property type="entry name" value="TetR_N"/>
    <property type="match status" value="1"/>
</dbReference>
<dbReference type="PANTHER" id="PTHR30328">
    <property type="entry name" value="TRANSCRIPTIONAL REPRESSOR"/>
    <property type="match status" value="1"/>
</dbReference>
<reference evidence="2 3" key="1">
    <citation type="submission" date="2013-04" db="EMBL/GenBank/DDBJ databases">
        <title>Hyphomonas sp. T24B3 Genome Sequencing.</title>
        <authorList>
            <person name="Lai Q."/>
            <person name="Shao Z."/>
        </authorList>
    </citation>
    <scope>NUCLEOTIDE SEQUENCE [LARGE SCALE GENOMIC DNA]</scope>
    <source>
        <strain evidence="2 3">T24B3</strain>
    </source>
</reference>
<dbReference type="GO" id="GO:0003677">
    <property type="term" value="F:DNA binding"/>
    <property type="evidence" value="ECO:0007669"/>
    <property type="project" value="UniProtKB-UniRule"/>
</dbReference>
<dbReference type="STRING" id="1280941.HY2_02730"/>
<dbReference type="Gene3D" id="1.10.10.60">
    <property type="entry name" value="Homeodomain-like"/>
    <property type="match status" value="1"/>
</dbReference>
<accession>A0A062TXN3</accession>